<name>A0A1D8A7V6_9SPHN</name>
<dbReference type="Pfam" id="PF00691">
    <property type="entry name" value="OmpA"/>
    <property type="match status" value="1"/>
</dbReference>
<evidence type="ECO:0000313" key="6">
    <source>
        <dbReference type="EMBL" id="AOR78189.1"/>
    </source>
</evidence>
<evidence type="ECO:0000256" key="3">
    <source>
        <dbReference type="ARBA" id="ARBA00023237"/>
    </source>
</evidence>
<dbReference type="Proteomes" id="UP000094626">
    <property type="component" value="Chromosome"/>
</dbReference>
<dbReference type="InterPro" id="IPR006665">
    <property type="entry name" value="OmpA-like"/>
</dbReference>
<evidence type="ECO:0000256" key="1">
    <source>
        <dbReference type="ARBA" id="ARBA00004442"/>
    </source>
</evidence>
<organism evidence="6 7">
    <name type="scientific">Novosphingobium resinovorum</name>
    <dbReference type="NCBI Taxonomy" id="158500"/>
    <lineage>
        <taxon>Bacteria</taxon>
        <taxon>Pseudomonadati</taxon>
        <taxon>Pseudomonadota</taxon>
        <taxon>Alphaproteobacteria</taxon>
        <taxon>Sphingomonadales</taxon>
        <taxon>Sphingomonadaceae</taxon>
        <taxon>Novosphingobium</taxon>
    </lineage>
</organism>
<keyword evidence="3" id="KW-0998">Cell outer membrane</keyword>
<dbReference type="PROSITE" id="PS01068">
    <property type="entry name" value="OMPA_1"/>
    <property type="match status" value="1"/>
</dbReference>
<dbReference type="PANTHER" id="PTHR30329">
    <property type="entry name" value="STATOR ELEMENT OF FLAGELLAR MOTOR COMPLEX"/>
    <property type="match status" value="1"/>
</dbReference>
<dbReference type="InterPro" id="IPR006664">
    <property type="entry name" value="OMP_bac"/>
</dbReference>
<feature type="domain" description="OmpA-like" evidence="5">
    <location>
        <begin position="112"/>
        <end position="227"/>
    </location>
</feature>
<accession>A0A1D8A7V6</accession>
<reference evidence="7" key="1">
    <citation type="journal article" date="2017" name="J. Biotechnol.">
        <title>Complete genome sequence of Novosphingobium resinovorum SA1, a versatile xenobiotic-degrading bacterium capable of utilizing sulfanilic acid.</title>
        <authorList>
            <person name="Hegedus B."/>
            <person name="Kos P.B."/>
            <person name="Balint B."/>
            <person name="Maroti G."/>
            <person name="Gan H.M."/>
            <person name="Perei K."/>
            <person name="Rakhely G."/>
        </authorList>
    </citation>
    <scope>NUCLEOTIDE SEQUENCE [LARGE SCALE GENOMIC DNA]</scope>
    <source>
        <strain evidence="7">SA1</strain>
    </source>
</reference>
<proteinExistence type="predicted"/>
<dbReference type="InterPro" id="IPR050330">
    <property type="entry name" value="Bact_OuterMem_StrucFunc"/>
</dbReference>
<dbReference type="PRINTS" id="PR01021">
    <property type="entry name" value="OMPADOMAIN"/>
</dbReference>
<comment type="subcellular location">
    <subcellularLocation>
        <location evidence="1">Cell outer membrane</location>
    </subcellularLocation>
</comment>
<evidence type="ECO:0000256" key="4">
    <source>
        <dbReference type="PROSITE-ProRule" id="PRU00473"/>
    </source>
</evidence>
<dbReference type="InterPro" id="IPR006690">
    <property type="entry name" value="OMPA-like_CS"/>
</dbReference>
<dbReference type="OrthoDB" id="9814546at2"/>
<keyword evidence="7" id="KW-1185">Reference proteome</keyword>
<evidence type="ECO:0000256" key="2">
    <source>
        <dbReference type="ARBA" id="ARBA00023136"/>
    </source>
</evidence>
<protein>
    <recommendedName>
        <fullName evidence="5">OmpA-like domain-containing protein</fullName>
    </recommendedName>
</protein>
<keyword evidence="2 4" id="KW-0472">Membrane</keyword>
<dbReference type="RefSeq" id="WP_069708967.1">
    <property type="nucleotide sequence ID" value="NZ_CP017075.1"/>
</dbReference>
<evidence type="ECO:0000259" key="5">
    <source>
        <dbReference type="PROSITE" id="PS51123"/>
    </source>
</evidence>
<dbReference type="EMBL" id="CP017075">
    <property type="protein sequence ID" value="AOR78189.1"/>
    <property type="molecule type" value="Genomic_DNA"/>
</dbReference>
<dbReference type="InterPro" id="IPR036737">
    <property type="entry name" value="OmpA-like_sf"/>
</dbReference>
<dbReference type="SUPFAM" id="SSF103088">
    <property type="entry name" value="OmpA-like"/>
    <property type="match status" value="1"/>
</dbReference>
<sequence>MNPRRASLIVAGAALCLVMSFAVTRARGLAFIGDLDRQASAARDAVGGKGVTLNFRDRYGWLTRHPVLSGGRDLSPATRKAVAAAIAAVPGIAGVSWARDGDDRSVSAHCQDDVERILETRTIRFGEASTRLEPSSERLLGEVARSLRPCVGSIIAVTGHTDASGNQKVNVALSQARAEAVRSALIARGIPATNLRAAGLGSARPVEGLDPLDPANRRIEFSVLYTAPVKPTPIDTPGPE</sequence>
<dbReference type="KEGG" id="nre:BES08_16560"/>
<evidence type="ECO:0000313" key="7">
    <source>
        <dbReference type="Proteomes" id="UP000094626"/>
    </source>
</evidence>
<dbReference type="PROSITE" id="PS51123">
    <property type="entry name" value="OMPA_2"/>
    <property type="match status" value="1"/>
</dbReference>
<gene>
    <name evidence="6" type="ORF">BES08_16560</name>
</gene>
<dbReference type="AlphaFoldDB" id="A0A1D8A7V6"/>
<dbReference type="Gene3D" id="3.30.1330.60">
    <property type="entry name" value="OmpA-like domain"/>
    <property type="match status" value="1"/>
</dbReference>
<dbReference type="PANTHER" id="PTHR30329:SF21">
    <property type="entry name" value="LIPOPROTEIN YIAD-RELATED"/>
    <property type="match status" value="1"/>
</dbReference>
<dbReference type="CDD" id="cd07185">
    <property type="entry name" value="OmpA_C-like"/>
    <property type="match status" value="1"/>
</dbReference>
<dbReference type="GO" id="GO:0009279">
    <property type="term" value="C:cell outer membrane"/>
    <property type="evidence" value="ECO:0007669"/>
    <property type="project" value="UniProtKB-SubCell"/>
</dbReference>